<dbReference type="Proteomes" id="UP000555448">
    <property type="component" value="Unassembled WGS sequence"/>
</dbReference>
<protein>
    <submittedName>
        <fullName evidence="2">Uncharacterized protein</fullName>
    </submittedName>
</protein>
<feature type="compositionally biased region" description="Low complexity" evidence="1">
    <location>
        <begin position="236"/>
        <end position="246"/>
    </location>
</feature>
<dbReference type="EMBL" id="JACHLR010000013">
    <property type="protein sequence ID" value="MBB4859631.1"/>
    <property type="molecule type" value="Genomic_DNA"/>
</dbReference>
<evidence type="ECO:0000256" key="1">
    <source>
        <dbReference type="SAM" id="MobiDB-lite"/>
    </source>
</evidence>
<proteinExistence type="predicted"/>
<keyword evidence="3" id="KW-1185">Reference proteome</keyword>
<dbReference type="RefSeq" id="WP_184246891.1">
    <property type="nucleotide sequence ID" value="NZ_JACHLR010000013.1"/>
</dbReference>
<feature type="region of interest" description="Disordered" evidence="1">
    <location>
        <begin position="218"/>
        <end position="265"/>
    </location>
</feature>
<feature type="compositionally biased region" description="Polar residues" evidence="1">
    <location>
        <begin position="220"/>
        <end position="235"/>
    </location>
</feature>
<evidence type="ECO:0000313" key="3">
    <source>
        <dbReference type="Proteomes" id="UP000555448"/>
    </source>
</evidence>
<reference evidence="2 3" key="1">
    <citation type="submission" date="2020-08" db="EMBL/GenBank/DDBJ databases">
        <title>Functional genomics of gut bacteria from endangered species of beetles.</title>
        <authorList>
            <person name="Carlos-Shanley C."/>
        </authorList>
    </citation>
    <scope>NUCLEOTIDE SEQUENCE [LARGE SCALE GENOMIC DNA]</scope>
    <source>
        <strain evidence="2 3">S00245</strain>
    </source>
</reference>
<comment type="caution">
    <text evidence="2">The sequence shown here is derived from an EMBL/GenBank/DDBJ whole genome shotgun (WGS) entry which is preliminary data.</text>
</comment>
<evidence type="ECO:0000313" key="2">
    <source>
        <dbReference type="EMBL" id="MBB4859631.1"/>
    </source>
</evidence>
<sequence>MSTYPLEAGEAEPFVPASLRDLPDLPHPPTFFLRWGTPREKERMRRILDEEGCTLYSEEAMRAEILRGMKDLFSAEDFATWEPAVKAWWDANDQFTAQNAKLPVDEREEWFYEGEQLIVEVQEQIARDWRPYRLMNADNNAYRRTQGHAINAVVIERYENLDAPIKKAGRYLDYNCAVLIIEALDKLSAKHAPDAPVRASSELGIECLKRLFLDRDAEKNSVSPAPSDKTPLSSKTGAASTSGKSRASARSKKTREASSANASSV</sequence>
<organism evidence="2 3">
    <name type="scientific">Novosphingobium chloroacetimidivorans</name>
    <dbReference type="NCBI Taxonomy" id="1428314"/>
    <lineage>
        <taxon>Bacteria</taxon>
        <taxon>Pseudomonadati</taxon>
        <taxon>Pseudomonadota</taxon>
        <taxon>Alphaproteobacteria</taxon>
        <taxon>Sphingomonadales</taxon>
        <taxon>Sphingomonadaceae</taxon>
        <taxon>Novosphingobium</taxon>
    </lineage>
</organism>
<dbReference type="AlphaFoldDB" id="A0A7W7KBB5"/>
<name>A0A7W7KBB5_9SPHN</name>
<gene>
    <name evidence="2" type="ORF">HNO88_002960</name>
</gene>
<accession>A0A7W7KBB5</accession>